<feature type="region of interest" description="Disordered" evidence="1">
    <location>
        <begin position="1"/>
        <end position="23"/>
    </location>
</feature>
<dbReference type="KEGG" id="uma:UMAG_00358"/>
<dbReference type="AlphaFoldDB" id="A0A0D1E998"/>
<feature type="compositionally biased region" description="Basic and acidic residues" evidence="1">
    <location>
        <begin position="47"/>
        <end position="75"/>
    </location>
</feature>
<gene>
    <name evidence="2" type="ORF">UMAG_00358</name>
</gene>
<dbReference type="EMBL" id="CM003140">
    <property type="protein sequence ID" value="KIS71931.1"/>
    <property type="molecule type" value="Genomic_DNA"/>
</dbReference>
<evidence type="ECO:0000313" key="2">
    <source>
        <dbReference type="EMBL" id="KIS71931.1"/>
    </source>
</evidence>
<keyword evidence="3" id="KW-1185">Reference proteome</keyword>
<dbReference type="Proteomes" id="UP000000561">
    <property type="component" value="Chromosome 1"/>
</dbReference>
<name>A0A0D1E998_MYCMD</name>
<dbReference type="GeneID" id="23561683"/>
<dbReference type="RefSeq" id="XP_011386250.1">
    <property type="nucleotide sequence ID" value="XM_011387948.1"/>
</dbReference>
<accession>A0A0D1E998</accession>
<organism evidence="2 3">
    <name type="scientific">Mycosarcoma maydis</name>
    <name type="common">Corn smut fungus</name>
    <name type="synonym">Ustilago maydis</name>
    <dbReference type="NCBI Taxonomy" id="5270"/>
    <lineage>
        <taxon>Eukaryota</taxon>
        <taxon>Fungi</taxon>
        <taxon>Dikarya</taxon>
        <taxon>Basidiomycota</taxon>
        <taxon>Ustilaginomycotina</taxon>
        <taxon>Ustilaginomycetes</taxon>
        <taxon>Ustilaginales</taxon>
        <taxon>Ustilaginaceae</taxon>
        <taxon>Mycosarcoma</taxon>
    </lineage>
</organism>
<proteinExistence type="predicted"/>
<sequence length="75" mass="8474">MAMRGGQGMDGGEEGCCKREDNKPKCEDRVDRVLLTLDAVLELSEQASERVSETDLLENKDQDQDHESESHMIHK</sequence>
<evidence type="ECO:0000313" key="3">
    <source>
        <dbReference type="Proteomes" id="UP000000561"/>
    </source>
</evidence>
<dbReference type="VEuPathDB" id="FungiDB:UMAG_00358"/>
<feature type="region of interest" description="Disordered" evidence="1">
    <location>
        <begin position="44"/>
        <end position="75"/>
    </location>
</feature>
<reference evidence="2 3" key="1">
    <citation type="journal article" date="2006" name="Nature">
        <title>Insights from the genome of the biotrophic fungal plant pathogen Ustilago maydis.</title>
        <authorList>
            <person name="Kamper J."/>
            <person name="Kahmann R."/>
            <person name="Bolker M."/>
            <person name="Ma L.J."/>
            <person name="Brefort T."/>
            <person name="Saville B.J."/>
            <person name="Banuett F."/>
            <person name="Kronstad J.W."/>
            <person name="Gold S.E."/>
            <person name="Muller O."/>
            <person name="Perlin M.H."/>
            <person name="Wosten H.A."/>
            <person name="de Vries R."/>
            <person name="Ruiz-Herrera J."/>
            <person name="Reynaga-Pena C.G."/>
            <person name="Snetselaar K."/>
            <person name="McCann M."/>
            <person name="Perez-Martin J."/>
            <person name="Feldbrugge M."/>
            <person name="Basse C.W."/>
            <person name="Steinberg G."/>
            <person name="Ibeas J.I."/>
            <person name="Holloman W."/>
            <person name="Guzman P."/>
            <person name="Farman M."/>
            <person name="Stajich J.E."/>
            <person name="Sentandreu R."/>
            <person name="Gonzalez-Prieto J.M."/>
            <person name="Kennell J.C."/>
            <person name="Molina L."/>
            <person name="Schirawski J."/>
            <person name="Mendoza-Mendoza A."/>
            <person name="Greilinger D."/>
            <person name="Munch K."/>
            <person name="Rossel N."/>
            <person name="Scherer M."/>
            <person name="Vranes M."/>
            <person name="Ladendorf O."/>
            <person name="Vincon V."/>
            <person name="Fuchs U."/>
            <person name="Sandrock B."/>
            <person name="Meng S."/>
            <person name="Ho E.C."/>
            <person name="Cahill M.J."/>
            <person name="Boyce K.J."/>
            <person name="Klose J."/>
            <person name="Klosterman S.J."/>
            <person name="Deelstra H.J."/>
            <person name="Ortiz-Castellanos L."/>
            <person name="Li W."/>
            <person name="Sanchez-Alonso P."/>
            <person name="Schreier P.H."/>
            <person name="Hauser-Hahn I."/>
            <person name="Vaupel M."/>
            <person name="Koopmann E."/>
            <person name="Friedrich G."/>
            <person name="Voss H."/>
            <person name="Schluter T."/>
            <person name="Margolis J."/>
            <person name="Platt D."/>
            <person name="Swimmer C."/>
            <person name="Gnirke A."/>
            <person name="Chen F."/>
            <person name="Vysotskaia V."/>
            <person name="Mannhaupt G."/>
            <person name="Guldener U."/>
            <person name="Munsterkotter M."/>
            <person name="Haase D."/>
            <person name="Oesterheld M."/>
            <person name="Mewes H.W."/>
            <person name="Mauceli E.W."/>
            <person name="DeCaprio D."/>
            <person name="Wade C.M."/>
            <person name="Butler J."/>
            <person name="Young S."/>
            <person name="Jaffe D.B."/>
            <person name="Calvo S."/>
            <person name="Nusbaum C."/>
            <person name="Galagan J."/>
            <person name="Birren B.W."/>
        </authorList>
    </citation>
    <scope>NUCLEOTIDE SEQUENCE [LARGE SCALE GENOMIC DNA]</scope>
    <source>
        <strain evidence="3">DSM 14603 / FGSC 9021 / UM521</strain>
    </source>
</reference>
<evidence type="ECO:0000256" key="1">
    <source>
        <dbReference type="SAM" id="MobiDB-lite"/>
    </source>
</evidence>
<dbReference type="InParanoid" id="A0A0D1E998"/>
<protein>
    <submittedName>
        <fullName evidence="2">Uncharacterized protein</fullName>
    </submittedName>
</protein>
<feature type="compositionally biased region" description="Gly residues" evidence="1">
    <location>
        <begin position="1"/>
        <end position="10"/>
    </location>
</feature>